<dbReference type="PIRSF" id="PIRSF028451">
    <property type="entry name" value="UCP028451"/>
    <property type="match status" value="1"/>
</dbReference>
<dbReference type="PANTHER" id="PTHR36452">
    <property type="entry name" value="CHROMOSOME 12, WHOLE GENOME SHOTGUN SEQUENCE"/>
    <property type="match status" value="1"/>
</dbReference>
<dbReference type="PANTHER" id="PTHR36452:SF1">
    <property type="entry name" value="DUF2461 DOMAIN-CONTAINING PROTEIN"/>
    <property type="match status" value="1"/>
</dbReference>
<protein>
    <submittedName>
        <fullName evidence="1">TIGR02453 family protein</fullName>
    </submittedName>
</protein>
<accession>K1MRN3</accession>
<dbReference type="STRING" id="883096.HMPREF9699_00519"/>
<dbReference type="PATRIC" id="fig|883096.3.peg.529"/>
<organism evidence="1 2">
    <name type="scientific">Bergeyella zoohelcum ATCC 43767</name>
    <dbReference type="NCBI Taxonomy" id="883096"/>
    <lineage>
        <taxon>Bacteria</taxon>
        <taxon>Pseudomonadati</taxon>
        <taxon>Bacteroidota</taxon>
        <taxon>Flavobacteriia</taxon>
        <taxon>Flavobacteriales</taxon>
        <taxon>Weeksellaceae</taxon>
        <taxon>Bergeyella</taxon>
    </lineage>
</organism>
<dbReference type="NCBIfam" id="TIGR02453">
    <property type="entry name" value="TIGR02453 family protein"/>
    <property type="match status" value="1"/>
</dbReference>
<dbReference type="InterPro" id="IPR015996">
    <property type="entry name" value="UCP028451"/>
</dbReference>
<dbReference type="eggNOG" id="COG5587">
    <property type="taxonomic scope" value="Bacteria"/>
</dbReference>
<dbReference type="AlphaFoldDB" id="K1MRN3"/>
<comment type="caution">
    <text evidence="1">The sequence shown here is derived from an EMBL/GenBank/DDBJ whole genome shotgun (WGS) entry which is preliminary data.</text>
</comment>
<name>K1MRN3_9FLAO</name>
<dbReference type="Proteomes" id="UP000006085">
    <property type="component" value="Unassembled WGS sequence"/>
</dbReference>
<dbReference type="EMBL" id="AGYA01000010">
    <property type="protein sequence ID" value="EKB58769.1"/>
    <property type="molecule type" value="Genomic_DNA"/>
</dbReference>
<proteinExistence type="predicted"/>
<dbReference type="Pfam" id="PF09365">
    <property type="entry name" value="DUF2461"/>
    <property type="match status" value="1"/>
</dbReference>
<sequence length="262" mass="30918">MGEKLKSLNALMVEKVKMSIKINSLPLPYFFTMMPMKTPIISQDTLSFLKEIAENNHREWFAEQKKRYDAIAKENKLFFQQIFEALQRHDEVTRMHIFRIYKDVRFSKDKSPYKTNFGVAFSRKKPELRGGYYLHIAPNQSFVGGGFWAPEKEDMYRFRKELEMDDTPIRSIITEPTFQEYFKTIQGDDAVKIAPKGFDKNHPAMDLIKKKQWVVMRPFTDEQVMNESFLIETIKTFLAMRPWFDYMSDVLTTDLNGESIIG</sequence>
<keyword evidence="2" id="KW-1185">Reference proteome</keyword>
<gene>
    <name evidence="1" type="ORF">HMPREF9699_00519</name>
</gene>
<evidence type="ECO:0000313" key="1">
    <source>
        <dbReference type="EMBL" id="EKB58769.1"/>
    </source>
</evidence>
<dbReference type="InterPro" id="IPR012808">
    <property type="entry name" value="CHP02453"/>
</dbReference>
<dbReference type="HOGENOM" id="CLU_036742_2_0_10"/>
<reference evidence="1 2" key="1">
    <citation type="submission" date="2012-07" db="EMBL/GenBank/DDBJ databases">
        <title>The Genome Sequence of Bergeyella zoohelcum ATCC 43767.</title>
        <authorList>
            <consortium name="The Broad Institute Genome Sequencing Platform"/>
            <person name="Earl A."/>
            <person name="Ward D."/>
            <person name="Feldgarden M."/>
            <person name="Gevers D."/>
            <person name="Huys G."/>
            <person name="Walker B."/>
            <person name="Young S.K."/>
            <person name="Zeng Q."/>
            <person name="Gargeya S."/>
            <person name="Fitzgerald M."/>
            <person name="Haas B."/>
            <person name="Abouelleil A."/>
            <person name="Alvarado L."/>
            <person name="Arachchi H.M."/>
            <person name="Berlin A.M."/>
            <person name="Chapman S.B."/>
            <person name="Goldberg J."/>
            <person name="Griggs A."/>
            <person name="Gujja S."/>
            <person name="Hansen M."/>
            <person name="Howarth C."/>
            <person name="Imamovic A."/>
            <person name="Larimer J."/>
            <person name="McCowen C."/>
            <person name="Montmayeur A."/>
            <person name="Murphy C."/>
            <person name="Neiman D."/>
            <person name="Pearson M."/>
            <person name="Priest M."/>
            <person name="Roberts A."/>
            <person name="Saif S."/>
            <person name="Shea T."/>
            <person name="Sisk P."/>
            <person name="Sykes S."/>
            <person name="Wortman J."/>
            <person name="Nusbaum C."/>
            <person name="Birren B."/>
        </authorList>
    </citation>
    <scope>NUCLEOTIDE SEQUENCE [LARGE SCALE GENOMIC DNA]</scope>
    <source>
        <strain evidence="1 2">ATCC 43767</strain>
    </source>
</reference>
<evidence type="ECO:0000313" key="2">
    <source>
        <dbReference type="Proteomes" id="UP000006085"/>
    </source>
</evidence>